<gene>
    <name evidence="3" type="ORF">GCM10011416_23220</name>
</gene>
<keyword evidence="1 3" id="KW-0413">Isomerase</keyword>
<protein>
    <submittedName>
        <fullName evidence="3">Peptidyl-prolyl cis-trans isomerase</fullName>
    </submittedName>
</protein>
<dbReference type="Proteomes" id="UP000633278">
    <property type="component" value="Unassembled WGS sequence"/>
</dbReference>
<dbReference type="InterPro" id="IPR046357">
    <property type="entry name" value="PPIase_dom_sf"/>
</dbReference>
<dbReference type="PROSITE" id="PS50198">
    <property type="entry name" value="PPIC_PPIASE_2"/>
    <property type="match status" value="2"/>
</dbReference>
<dbReference type="EMBL" id="BMJW01000003">
    <property type="protein sequence ID" value="GGH03601.1"/>
    <property type="molecule type" value="Genomic_DNA"/>
</dbReference>
<keyword evidence="1" id="KW-0697">Rotamase</keyword>
<organism evidence="3 4">
    <name type="scientific">Polaribacter pacificus</name>
    <dbReference type="NCBI Taxonomy" id="1775173"/>
    <lineage>
        <taxon>Bacteria</taxon>
        <taxon>Pseudomonadati</taxon>
        <taxon>Bacteroidota</taxon>
        <taxon>Flavobacteriia</taxon>
        <taxon>Flavobacteriales</taxon>
        <taxon>Flavobacteriaceae</taxon>
    </lineage>
</organism>
<dbReference type="InterPro" id="IPR000297">
    <property type="entry name" value="PPIase_PpiC"/>
</dbReference>
<name>A0A917I2P5_9FLAO</name>
<evidence type="ECO:0000313" key="3">
    <source>
        <dbReference type="EMBL" id="GGH03601.1"/>
    </source>
</evidence>
<dbReference type="InterPro" id="IPR050245">
    <property type="entry name" value="PrsA_foldase"/>
</dbReference>
<feature type="domain" description="PpiC" evidence="2">
    <location>
        <begin position="186"/>
        <end position="282"/>
    </location>
</feature>
<dbReference type="GO" id="GO:0003755">
    <property type="term" value="F:peptidyl-prolyl cis-trans isomerase activity"/>
    <property type="evidence" value="ECO:0007669"/>
    <property type="project" value="UniProtKB-KW"/>
</dbReference>
<comment type="caution">
    <text evidence="3">The sequence shown here is derived from an EMBL/GenBank/DDBJ whole genome shotgun (WGS) entry which is preliminary data.</text>
</comment>
<reference evidence="3" key="1">
    <citation type="journal article" date="2014" name="Int. J. Syst. Evol. Microbiol.">
        <title>Complete genome sequence of Corynebacterium casei LMG S-19264T (=DSM 44701T), isolated from a smear-ripened cheese.</title>
        <authorList>
            <consortium name="US DOE Joint Genome Institute (JGI-PGF)"/>
            <person name="Walter F."/>
            <person name="Albersmeier A."/>
            <person name="Kalinowski J."/>
            <person name="Ruckert C."/>
        </authorList>
    </citation>
    <scope>NUCLEOTIDE SEQUENCE</scope>
    <source>
        <strain evidence="3">CGMCC 1.15763</strain>
    </source>
</reference>
<evidence type="ECO:0000259" key="2">
    <source>
        <dbReference type="PROSITE" id="PS50198"/>
    </source>
</evidence>
<feature type="domain" description="PpiC" evidence="2">
    <location>
        <begin position="79"/>
        <end position="181"/>
    </location>
</feature>
<keyword evidence="4" id="KW-1185">Reference proteome</keyword>
<sequence>MYEKNANPDAKKSTKELKEYFDLYVNFKLKVKEAYQLKLDTLPTITRELKSFQNQLAEQFTKDEEFGEKLLEEAYQRSKYLIKASHILIKVPASASPTDTIVAYQEILKARNEIVKGADFATVAKGYSQDPTVAENNGSLGYFTVFKMVYPFETVAYQLTKGQVSMPFRTGYGYHILKVEDVKMSKGEREVAQILISDTSNSGKQKIDSLYTLLSNGANFTNLAKEFSNDTGSATSGGKLPRFGYGKMISEIEEVAFSIPSELQFSKPFKTRYGWHILQLIKKYPPQSFEEAKPILQRKINASGRAKLSNKALLARLKKKYSIKVFDKAKLVFNKTSIRSIPNDSLQGLLIEINERKIYQEDFKYYIYSRRQTPLAQLFDAFFEESILQYYKDQLFKTNKKFVESFEEYKEGILLFELMNTKVWSKAANDSVGLKAFFDTNKNKYTFKELSEDKTTVLNDYQKHLDKQLIEKLRAKFSVVISDESYKSLLEFYQEK</sequence>
<dbReference type="Pfam" id="PF00639">
    <property type="entry name" value="Rotamase"/>
    <property type="match status" value="2"/>
</dbReference>
<dbReference type="Gene3D" id="3.10.50.40">
    <property type="match status" value="2"/>
</dbReference>
<dbReference type="PANTHER" id="PTHR47245:SF2">
    <property type="entry name" value="PEPTIDYL-PROLYL CIS-TRANS ISOMERASE HP_0175-RELATED"/>
    <property type="match status" value="1"/>
</dbReference>
<evidence type="ECO:0000256" key="1">
    <source>
        <dbReference type="PROSITE-ProRule" id="PRU00278"/>
    </source>
</evidence>
<dbReference type="PANTHER" id="PTHR47245">
    <property type="entry name" value="PEPTIDYLPROLYL ISOMERASE"/>
    <property type="match status" value="1"/>
</dbReference>
<evidence type="ECO:0000313" key="4">
    <source>
        <dbReference type="Proteomes" id="UP000633278"/>
    </source>
</evidence>
<accession>A0A917I2P5</accession>
<reference evidence="3" key="2">
    <citation type="submission" date="2020-09" db="EMBL/GenBank/DDBJ databases">
        <authorList>
            <person name="Sun Q."/>
            <person name="Zhou Y."/>
        </authorList>
    </citation>
    <scope>NUCLEOTIDE SEQUENCE</scope>
    <source>
        <strain evidence="3">CGMCC 1.15763</strain>
    </source>
</reference>
<dbReference type="SUPFAM" id="SSF54534">
    <property type="entry name" value="FKBP-like"/>
    <property type="match status" value="2"/>
</dbReference>
<dbReference type="AlphaFoldDB" id="A0A917I2P5"/>
<proteinExistence type="predicted"/>